<keyword evidence="2 4" id="KW-0418">Kinase</keyword>
<dbReference type="InterPro" id="IPR002173">
    <property type="entry name" value="Carboh/pur_kinase_PfkB_CS"/>
</dbReference>
<dbReference type="AlphaFoldDB" id="A0A7U6GEC0"/>
<proteinExistence type="predicted"/>
<dbReference type="InterPro" id="IPR029056">
    <property type="entry name" value="Ribokinase-like"/>
</dbReference>
<dbReference type="Gene3D" id="3.40.1190.20">
    <property type="match status" value="1"/>
</dbReference>
<accession>A0A7U6GEC0</accession>
<feature type="domain" description="Carbohydrate kinase PfkB" evidence="3">
    <location>
        <begin position="1"/>
        <end position="283"/>
    </location>
</feature>
<dbReference type="Pfam" id="PF00294">
    <property type="entry name" value="PfkB"/>
    <property type="match status" value="1"/>
</dbReference>
<evidence type="ECO:0000313" key="5">
    <source>
        <dbReference type="Proteomes" id="UP000004793"/>
    </source>
</evidence>
<dbReference type="PANTHER" id="PTHR10584">
    <property type="entry name" value="SUGAR KINASE"/>
    <property type="match status" value="1"/>
</dbReference>
<sequence>MRRVLVLGENAVDVKIRLDDLILSDDENHIPEETSINFGGTGINFSFALKVLSETPVYFTPISLDAFGKSIRQFLEQNNIYYFDYSSEKPTPVVVSIISKDKRITIANIKGTAYVDITFNVFLNANLHYDYVYVSGGLLTERNPQIESFKIIKHIKEMGRAIFFDPQVRIGKDLPGFIETCEEIIPLSDIVLANEKEISVFGKDLLENFLERGGVLVVKRGKEGAKLITNVREHEVKGVSLKSVNVVGAGDVFNAAFIKSFINTNRLNESLEFANEFATRYVEKGFS</sequence>
<dbReference type="RefSeq" id="WP_014453231.1">
    <property type="nucleotide sequence ID" value="NC_017096.1"/>
</dbReference>
<name>A0A7U6GEC0_CALEA</name>
<keyword evidence="5" id="KW-1185">Reference proteome</keyword>
<dbReference type="Proteomes" id="UP000004793">
    <property type="component" value="Chromosome"/>
</dbReference>
<dbReference type="PANTHER" id="PTHR10584:SF166">
    <property type="entry name" value="RIBOKINASE"/>
    <property type="match status" value="1"/>
</dbReference>
<protein>
    <submittedName>
        <fullName evidence="4">Carbohydrate kinase PfkB family protein</fullName>
    </submittedName>
</protein>
<gene>
    <name evidence="4" type="ordered locus">CSE_07020</name>
</gene>
<evidence type="ECO:0000256" key="2">
    <source>
        <dbReference type="ARBA" id="ARBA00022777"/>
    </source>
</evidence>
<evidence type="ECO:0000313" key="4">
    <source>
        <dbReference type="EMBL" id="BAL80828.1"/>
    </source>
</evidence>
<reference evidence="4 5" key="1">
    <citation type="submission" date="2011-01" db="EMBL/GenBank/DDBJ databases">
        <title>Whole genome sequence of Caldisericum exile AZM16c01.</title>
        <authorList>
            <person name="Narita-Yamada S."/>
            <person name="Kawakoshi A."/>
            <person name="Nakamura S."/>
            <person name="Sasagawa M."/>
            <person name="Fukada J."/>
            <person name="Sekine M."/>
            <person name="Kato Y."/>
            <person name="Fukai R."/>
            <person name="Sasaki K."/>
            <person name="Hanamaki A."/>
            <person name="Narita H."/>
            <person name="Konno Y."/>
            <person name="Mori K."/>
            <person name="Yamazaki S."/>
            <person name="Suzuki K."/>
            <person name="Fujita N."/>
        </authorList>
    </citation>
    <scope>NUCLEOTIDE SEQUENCE [LARGE SCALE GENOMIC DNA]</scope>
    <source>
        <strain evidence="5">DSM 21853 / NBRC 104410 / AZM16c01</strain>
    </source>
</reference>
<dbReference type="EMBL" id="AP012051">
    <property type="protein sequence ID" value="BAL80828.1"/>
    <property type="molecule type" value="Genomic_DNA"/>
</dbReference>
<organism evidence="4 5">
    <name type="scientific">Caldisericum exile (strain DSM 21853 / NBRC 104410 / AZM16c01)</name>
    <dbReference type="NCBI Taxonomy" id="511051"/>
    <lineage>
        <taxon>Bacteria</taxon>
        <taxon>Pseudomonadati</taxon>
        <taxon>Caldisericota/Cryosericota group</taxon>
        <taxon>Caldisericota</taxon>
        <taxon>Caldisericia</taxon>
        <taxon>Caldisericales</taxon>
        <taxon>Caldisericaceae</taxon>
        <taxon>Caldisericum</taxon>
    </lineage>
</organism>
<dbReference type="InterPro" id="IPR011611">
    <property type="entry name" value="PfkB_dom"/>
</dbReference>
<evidence type="ECO:0000256" key="1">
    <source>
        <dbReference type="ARBA" id="ARBA00022679"/>
    </source>
</evidence>
<dbReference type="OrthoDB" id="9775849at2"/>
<evidence type="ECO:0000259" key="3">
    <source>
        <dbReference type="Pfam" id="PF00294"/>
    </source>
</evidence>
<dbReference type="KEGG" id="cex:CSE_07020"/>
<keyword evidence="1" id="KW-0808">Transferase</keyword>
<dbReference type="PROSITE" id="PS00584">
    <property type="entry name" value="PFKB_KINASES_2"/>
    <property type="match status" value="1"/>
</dbReference>
<dbReference type="SUPFAM" id="SSF53613">
    <property type="entry name" value="Ribokinase-like"/>
    <property type="match status" value="1"/>
</dbReference>
<dbReference type="GO" id="GO:0016301">
    <property type="term" value="F:kinase activity"/>
    <property type="evidence" value="ECO:0007669"/>
    <property type="project" value="UniProtKB-KW"/>
</dbReference>